<comment type="catalytic activity">
    <reaction evidence="32">
        <text>3-oxohexadecanedioyl-CoA + CoA = tetradecanedioyl-CoA + acetyl-CoA</text>
        <dbReference type="Rhea" id="RHEA:40343"/>
        <dbReference type="ChEBI" id="CHEBI:57287"/>
        <dbReference type="ChEBI" id="CHEBI:57288"/>
        <dbReference type="ChEBI" id="CHEBI:77081"/>
        <dbReference type="ChEBI" id="CHEBI:77084"/>
    </reaction>
    <physiologicalReaction direction="left-to-right" evidence="32">
        <dbReference type="Rhea" id="RHEA:40344"/>
    </physiologicalReaction>
</comment>
<dbReference type="FunFam" id="3.40.47.10:FF:000126">
    <property type="entry name" value="Protein CBG20965"/>
    <property type="match status" value="1"/>
</dbReference>
<evidence type="ECO:0000313" key="37">
    <source>
        <dbReference type="WBParaSite" id="ALUE_0001222101-mRNA-1"/>
    </source>
</evidence>
<evidence type="ECO:0000256" key="15">
    <source>
        <dbReference type="ARBA" id="ARBA00029287"/>
    </source>
</evidence>
<comment type="catalytic activity">
    <reaction evidence="14">
        <text>3-oxo-(9Z-octadecenoyl)-CoA + CoA = (7Z)-hexadecenoyl-CoA + acetyl-CoA</text>
        <dbReference type="Rhea" id="RHEA:47400"/>
        <dbReference type="ChEBI" id="CHEBI:57287"/>
        <dbReference type="ChEBI" id="CHEBI:57288"/>
        <dbReference type="ChEBI" id="CHEBI:87695"/>
        <dbReference type="ChEBI" id="CHEBI:87698"/>
    </reaction>
    <physiologicalReaction direction="left-to-right" evidence="14">
        <dbReference type="Rhea" id="RHEA:47401"/>
    </physiologicalReaction>
</comment>
<evidence type="ECO:0000256" key="21">
    <source>
        <dbReference type="ARBA" id="ARBA00032316"/>
    </source>
</evidence>
<evidence type="ECO:0000259" key="34">
    <source>
        <dbReference type="Pfam" id="PF02036"/>
    </source>
</evidence>
<keyword evidence="6" id="KW-0445">Lipid transport</keyword>
<dbReference type="GO" id="GO:0005737">
    <property type="term" value="C:cytoplasm"/>
    <property type="evidence" value="ECO:0007669"/>
    <property type="project" value="UniProtKB-SubCell"/>
</dbReference>
<comment type="catalytic activity">
    <reaction evidence="30">
        <text>hexadecanoyl-CoA + acetyl-CoA = 3-oxooctadecanoyl-CoA + CoA</text>
        <dbReference type="Rhea" id="RHEA:35279"/>
        <dbReference type="ChEBI" id="CHEBI:57287"/>
        <dbReference type="ChEBI" id="CHEBI:57288"/>
        <dbReference type="ChEBI" id="CHEBI:57379"/>
        <dbReference type="ChEBI" id="CHEBI:71407"/>
    </reaction>
    <physiologicalReaction direction="right-to-left" evidence="30">
        <dbReference type="Rhea" id="RHEA:35281"/>
    </physiologicalReaction>
</comment>
<evidence type="ECO:0000256" key="20">
    <source>
        <dbReference type="ARBA" id="ARBA00032093"/>
    </source>
</evidence>
<evidence type="ECO:0000256" key="9">
    <source>
        <dbReference type="ARBA" id="ARBA00023315"/>
    </source>
</evidence>
<evidence type="ECO:0000256" key="22">
    <source>
        <dbReference type="ARBA" id="ARBA00033178"/>
    </source>
</evidence>
<keyword evidence="36" id="KW-1185">Reference proteome</keyword>
<keyword evidence="4" id="KW-0813">Transport</keyword>
<dbReference type="PANTHER" id="PTHR42870">
    <property type="entry name" value="ACETYL-COA C-ACETYLTRANSFERASE"/>
    <property type="match status" value="1"/>
</dbReference>
<evidence type="ECO:0000256" key="4">
    <source>
        <dbReference type="ARBA" id="ARBA00022448"/>
    </source>
</evidence>
<dbReference type="InterPro" id="IPR003033">
    <property type="entry name" value="SCP2_sterol-bd_dom"/>
</dbReference>
<evidence type="ECO:0000256" key="32">
    <source>
        <dbReference type="ARBA" id="ARBA00049306"/>
    </source>
</evidence>
<accession>A0A9J2PRR8</accession>
<dbReference type="InterPro" id="IPR016039">
    <property type="entry name" value="Thiolase-like"/>
</dbReference>
<evidence type="ECO:0000256" key="19">
    <source>
        <dbReference type="ARBA" id="ARBA00031346"/>
    </source>
</evidence>
<comment type="catalytic activity">
    <reaction evidence="27">
        <text>decanoyl-CoA + acetyl-CoA = 3-oxododecanoyl-CoA + CoA</text>
        <dbReference type="Rhea" id="RHEA:31183"/>
        <dbReference type="ChEBI" id="CHEBI:57287"/>
        <dbReference type="ChEBI" id="CHEBI:57288"/>
        <dbReference type="ChEBI" id="CHEBI:61430"/>
        <dbReference type="ChEBI" id="CHEBI:62615"/>
    </reaction>
    <physiologicalReaction direction="right-to-left" evidence="27">
        <dbReference type="Rhea" id="RHEA:31185"/>
    </physiologicalReaction>
</comment>
<dbReference type="Pfam" id="PF02036">
    <property type="entry name" value="SCP2"/>
    <property type="match status" value="1"/>
</dbReference>
<keyword evidence="9" id="KW-0808">Transferase</keyword>
<sequence>MVKEAVTKALTDAKLNYTDIELVTVGYIYGGTCCGQRALYDIGLTGIPILNVCNADVVMAVGFEKMAPGSLEAMQGNMDDRAQPVEKHIEIMAETYGLFPAPITAQMFANAGKEHMEKYGKEVSRRTKREHFAKIAHKNHLHSVNNPNSQFQKEFSLEEVLNARKIYDFMGLLECSPTSDGAAAAVLCSERYLQKRPELRPQAVEILGIELGTDMPSVFAERSNIKMIGFDMIKKISTDLYRKTGLGPEDVQVIELHDCFAPNELITYEALGLCPLGKGAEIVDRGDNTYGGKWVINPSGGLISKGHPIGATGVAQVVELATQLRGLAGKRQVPNCRIAMQHNIGVAQVVELATQLRGLAGKRQVPNCKIAMQHNIGIGGAGVVAMYRLANSNDENAHLNDNMKRSAQINSFMSDAIFNEIKHRAKNEKELVKAVNSSFRFTLTDGPNGSVKSWTVDCVVAMYRLANSNDENAHLNDNMKRSAQINSFMSDAIFNEIKHRAKNEKELVKAVNSSFRFTLTDGPNGSVKSWTVDCKDDPPFVGERDGKVDIEIVIKDSDFVKIASGQLKPDQAFMQGMMKLKGNLAKAMKLRSLLDPSLLKSKL</sequence>
<keyword evidence="7" id="KW-0443">Lipid metabolism</keyword>
<evidence type="ECO:0000256" key="33">
    <source>
        <dbReference type="ARBA" id="ARBA00049542"/>
    </source>
</evidence>
<reference evidence="37" key="1">
    <citation type="submission" date="2023-03" db="UniProtKB">
        <authorList>
            <consortium name="WormBaseParasite"/>
        </authorList>
    </citation>
    <scope>IDENTIFICATION</scope>
</reference>
<comment type="subcellular location">
    <subcellularLocation>
        <location evidence="1">Cytoplasm</location>
    </subcellularLocation>
</comment>
<dbReference type="CDD" id="cd00829">
    <property type="entry name" value="SCP-x_thiolase"/>
    <property type="match status" value="1"/>
</dbReference>
<evidence type="ECO:0000256" key="6">
    <source>
        <dbReference type="ARBA" id="ARBA00023055"/>
    </source>
</evidence>
<evidence type="ECO:0000256" key="2">
    <source>
        <dbReference type="ARBA" id="ARBA00012352"/>
    </source>
</evidence>
<comment type="function">
    <text evidence="23">Mediates the transfer of all common phospholipids, cholesterol and gangliosides from the endoplasmic reticulum to the plasma membrane. May play a role in regulating steroidogenesis. Stimulates the microsomal conversion of 7-dehydrocholesterol to cholesterol. Also binds fatty acids and fatty acyl Coenzyme A (CoA) such as phytanoyl-CoA. Involved in the regulation phospholipid synthesis in endoplasmic reticulum enhancing the incorporation of exogenous fatty acid into glycerides. Seems to stimulate the rate-limiting step in phosphatidic acid formation mediated by GPAT3. Isoforms SCP2 and SCPx cooperate in peroxisomal oxidation of certain naturally occurring tetramethyl-branched fatty acyl-CoAs.</text>
</comment>
<evidence type="ECO:0000256" key="10">
    <source>
        <dbReference type="ARBA" id="ARBA00024058"/>
    </source>
</evidence>
<evidence type="ECO:0000256" key="11">
    <source>
        <dbReference type="ARBA" id="ARBA00024073"/>
    </source>
</evidence>
<name>A0A9J2PRR8_ASCLU</name>
<evidence type="ECO:0000256" key="26">
    <source>
        <dbReference type="ARBA" id="ARBA00048001"/>
    </source>
</evidence>
<comment type="function">
    <text evidence="24">Plays a crucial role in the peroxisomal oxidation of branched-chain fatty acids. Catalyzes the last step of the peroxisomal beta-oxidation of branched chain fatty acids and the side chain of the bile acid intermediates di- and trihydroxycoprostanic acids (DHCA and THCA). Also active with medium and long straight chain 3-oxoacyl-CoAs. Stimulates the microsomal conversion of 7-dehydrocholesterol to cholesterol and transfers phosphatidylcholine and 7-dehydrocholesterol between membrances, in vitro. Isoforms SCP2 and SCPx cooperate in peroxisomal oxidation of certain naturally occurring tetramethyl-branched fatty acyl-CoAs.</text>
</comment>
<keyword evidence="8" id="KW-0446">Lipid-binding</keyword>
<dbReference type="InterPro" id="IPR036527">
    <property type="entry name" value="SCP2_sterol-bd_dom_sf"/>
</dbReference>
<evidence type="ECO:0000256" key="8">
    <source>
        <dbReference type="ARBA" id="ARBA00023121"/>
    </source>
</evidence>
<comment type="catalytic activity">
    <reaction evidence="12">
        <text>propanoyl-CoA + tetradecanoyl-CoA = 3-oxo-2-methylhexadecanoyl-CoA + CoA</text>
        <dbReference type="Rhea" id="RHEA:46344"/>
        <dbReference type="ChEBI" id="CHEBI:57287"/>
        <dbReference type="ChEBI" id="CHEBI:57385"/>
        <dbReference type="ChEBI" id="CHEBI:57392"/>
        <dbReference type="ChEBI" id="CHEBI:86042"/>
    </reaction>
    <physiologicalReaction direction="right-to-left" evidence="12">
        <dbReference type="Rhea" id="RHEA:46346"/>
    </physiologicalReaction>
</comment>
<dbReference type="PANTHER" id="PTHR42870:SF1">
    <property type="entry name" value="NON-SPECIFIC LIPID-TRANSFER PROTEIN-LIKE 2"/>
    <property type="match status" value="1"/>
</dbReference>
<dbReference type="SUPFAM" id="SSF53901">
    <property type="entry name" value="Thiolase-like"/>
    <property type="match status" value="2"/>
</dbReference>
<dbReference type="Proteomes" id="UP000036681">
    <property type="component" value="Unplaced"/>
</dbReference>
<proteinExistence type="predicted"/>
<evidence type="ECO:0000256" key="31">
    <source>
        <dbReference type="ARBA" id="ARBA00049270"/>
    </source>
</evidence>
<organism evidence="36 37">
    <name type="scientific">Ascaris lumbricoides</name>
    <name type="common">Giant roundworm</name>
    <dbReference type="NCBI Taxonomy" id="6252"/>
    <lineage>
        <taxon>Eukaryota</taxon>
        <taxon>Metazoa</taxon>
        <taxon>Ecdysozoa</taxon>
        <taxon>Nematoda</taxon>
        <taxon>Chromadorea</taxon>
        <taxon>Rhabditida</taxon>
        <taxon>Spirurina</taxon>
        <taxon>Ascaridomorpha</taxon>
        <taxon>Ascaridoidea</taxon>
        <taxon>Ascarididae</taxon>
        <taxon>Ascaris</taxon>
    </lineage>
</organism>
<dbReference type="GO" id="GO:0006629">
    <property type="term" value="P:lipid metabolic process"/>
    <property type="evidence" value="ECO:0007669"/>
    <property type="project" value="UniProtKB-KW"/>
</dbReference>
<evidence type="ECO:0000256" key="29">
    <source>
        <dbReference type="ARBA" id="ARBA00049178"/>
    </source>
</evidence>
<evidence type="ECO:0000256" key="14">
    <source>
        <dbReference type="ARBA" id="ARBA00024514"/>
    </source>
</evidence>
<dbReference type="Pfam" id="PF22691">
    <property type="entry name" value="Thiolase_C_1"/>
    <property type="match status" value="1"/>
</dbReference>
<evidence type="ECO:0000256" key="1">
    <source>
        <dbReference type="ARBA" id="ARBA00004496"/>
    </source>
</evidence>
<comment type="catalytic activity">
    <reaction evidence="28">
        <text>butanoyl-CoA + acetyl-CoA = 3-oxohexanoyl-CoA + CoA</text>
        <dbReference type="Rhea" id="RHEA:31111"/>
        <dbReference type="ChEBI" id="CHEBI:57287"/>
        <dbReference type="ChEBI" id="CHEBI:57288"/>
        <dbReference type="ChEBI" id="CHEBI:57371"/>
        <dbReference type="ChEBI" id="CHEBI:62418"/>
    </reaction>
    <physiologicalReaction direction="right-to-left" evidence="28">
        <dbReference type="Rhea" id="RHEA:31113"/>
    </physiologicalReaction>
</comment>
<comment type="catalytic activity">
    <reaction evidence="26">
        <text>hexanoyl-CoA + acetyl-CoA = 3-oxooctanoyl-CoA + CoA</text>
        <dbReference type="Rhea" id="RHEA:31203"/>
        <dbReference type="ChEBI" id="CHEBI:57287"/>
        <dbReference type="ChEBI" id="CHEBI:57288"/>
        <dbReference type="ChEBI" id="CHEBI:62619"/>
        <dbReference type="ChEBI" id="CHEBI:62620"/>
    </reaction>
    <physiologicalReaction direction="right-to-left" evidence="26">
        <dbReference type="Rhea" id="RHEA:31205"/>
    </physiologicalReaction>
</comment>
<feature type="domain" description="SCP2" evidence="34">
    <location>
        <begin position="494"/>
        <end position="595"/>
    </location>
</feature>
<dbReference type="PROSITE" id="PS00737">
    <property type="entry name" value="THIOLASE_2"/>
    <property type="match status" value="1"/>
</dbReference>
<dbReference type="InterPro" id="IPR055140">
    <property type="entry name" value="Thiolase_C_2"/>
</dbReference>
<dbReference type="Gene3D" id="3.40.47.10">
    <property type="match status" value="2"/>
</dbReference>
<keyword evidence="9" id="KW-0012">Acyltransferase</keyword>
<dbReference type="InterPro" id="IPR020613">
    <property type="entry name" value="Thiolase_CS"/>
</dbReference>
<comment type="catalytic activity">
    <reaction evidence="15">
        <text>7-dehydrocholesterol(in) = 7-dehydrocholesterol(out)</text>
        <dbReference type="Rhea" id="RHEA:62960"/>
        <dbReference type="ChEBI" id="CHEBI:17759"/>
    </reaction>
</comment>
<dbReference type="GO" id="GO:0003988">
    <property type="term" value="F:acetyl-CoA C-acyltransferase activity"/>
    <property type="evidence" value="ECO:0007669"/>
    <property type="project" value="UniProtKB-EC"/>
</dbReference>
<dbReference type="EC" id="2.3.1.176" evidence="2"/>
<evidence type="ECO:0000256" key="5">
    <source>
        <dbReference type="ARBA" id="ARBA00022490"/>
    </source>
</evidence>
<comment type="catalytic activity">
    <reaction evidence="31">
        <text>dodecanoyl-CoA + acetyl-CoA = 3-oxotetradecanoyl-CoA + CoA</text>
        <dbReference type="Rhea" id="RHEA:31091"/>
        <dbReference type="ChEBI" id="CHEBI:57287"/>
        <dbReference type="ChEBI" id="CHEBI:57288"/>
        <dbReference type="ChEBI" id="CHEBI:57375"/>
        <dbReference type="ChEBI" id="CHEBI:62543"/>
    </reaction>
    <physiologicalReaction direction="right-to-left" evidence="31">
        <dbReference type="Rhea" id="RHEA:31093"/>
    </physiologicalReaction>
</comment>
<evidence type="ECO:0000256" key="18">
    <source>
        <dbReference type="ARBA" id="ARBA00031275"/>
    </source>
</evidence>
<keyword evidence="5" id="KW-0963">Cytoplasm</keyword>
<comment type="catalytic activity">
    <reaction evidence="33">
        <text>octanoyl-CoA + acetyl-CoA = 3-oxodecanoyl-CoA + CoA</text>
        <dbReference type="Rhea" id="RHEA:31087"/>
        <dbReference type="ChEBI" id="CHEBI:57287"/>
        <dbReference type="ChEBI" id="CHEBI:57288"/>
        <dbReference type="ChEBI" id="CHEBI:57386"/>
        <dbReference type="ChEBI" id="CHEBI:62548"/>
    </reaction>
    <physiologicalReaction direction="right-to-left" evidence="33">
        <dbReference type="Rhea" id="RHEA:31089"/>
    </physiologicalReaction>
</comment>
<evidence type="ECO:0000256" key="16">
    <source>
        <dbReference type="ARBA" id="ARBA00030531"/>
    </source>
</evidence>
<evidence type="ECO:0000256" key="12">
    <source>
        <dbReference type="ARBA" id="ARBA00024471"/>
    </source>
</evidence>
<evidence type="ECO:0000313" key="36">
    <source>
        <dbReference type="Proteomes" id="UP000036681"/>
    </source>
</evidence>
<comment type="catalytic activity">
    <reaction evidence="13">
        <text>choloyl-CoA + propanoyl-CoA = 3alpha,7alpha,12alpha-trihydroxy-24-oxo-5beta-cholestan-26-oyl-CoA + CoA</text>
        <dbReference type="Rhea" id="RHEA:16865"/>
        <dbReference type="ChEBI" id="CHEBI:57287"/>
        <dbReference type="ChEBI" id="CHEBI:57373"/>
        <dbReference type="ChEBI" id="CHEBI:57392"/>
        <dbReference type="ChEBI" id="CHEBI:58507"/>
        <dbReference type="EC" id="2.3.1.176"/>
    </reaction>
    <physiologicalReaction direction="right-to-left" evidence="13">
        <dbReference type="Rhea" id="RHEA:16867"/>
    </physiologicalReaction>
</comment>
<evidence type="ECO:0000256" key="24">
    <source>
        <dbReference type="ARBA" id="ARBA00045994"/>
    </source>
</evidence>
<evidence type="ECO:0000256" key="7">
    <source>
        <dbReference type="ARBA" id="ARBA00023098"/>
    </source>
</evidence>
<comment type="catalytic activity">
    <reaction evidence="29">
        <text>an acyl-CoA + acetyl-CoA = a 3-oxoacyl-CoA + CoA</text>
        <dbReference type="Rhea" id="RHEA:21564"/>
        <dbReference type="ChEBI" id="CHEBI:57287"/>
        <dbReference type="ChEBI" id="CHEBI:57288"/>
        <dbReference type="ChEBI" id="CHEBI:58342"/>
        <dbReference type="ChEBI" id="CHEBI:90726"/>
        <dbReference type="EC" id="2.3.1.16"/>
    </reaction>
    <physiologicalReaction direction="right-to-left" evidence="29">
        <dbReference type="Rhea" id="RHEA:21566"/>
    </physiologicalReaction>
</comment>
<evidence type="ECO:0000256" key="28">
    <source>
        <dbReference type="ARBA" id="ARBA00048553"/>
    </source>
</evidence>
<comment type="catalytic activity">
    <reaction evidence="25">
        <text>tetradecanoyl-CoA + acetyl-CoA = 3-oxohexadecanoyl-CoA + CoA</text>
        <dbReference type="Rhea" id="RHEA:18161"/>
        <dbReference type="ChEBI" id="CHEBI:57287"/>
        <dbReference type="ChEBI" id="CHEBI:57288"/>
        <dbReference type="ChEBI" id="CHEBI:57349"/>
        <dbReference type="ChEBI" id="CHEBI:57385"/>
        <dbReference type="EC" id="2.3.1.155"/>
    </reaction>
    <physiologicalReaction direction="right-to-left" evidence="25">
        <dbReference type="Rhea" id="RHEA:18163"/>
    </physiologicalReaction>
</comment>
<evidence type="ECO:0000256" key="17">
    <source>
        <dbReference type="ARBA" id="ARBA00030851"/>
    </source>
</evidence>
<dbReference type="Gene3D" id="3.30.1050.10">
    <property type="entry name" value="SCP2 sterol-binding domain"/>
    <property type="match status" value="2"/>
</dbReference>
<evidence type="ECO:0000259" key="35">
    <source>
        <dbReference type="Pfam" id="PF22691"/>
    </source>
</evidence>
<dbReference type="EC" id="2.3.1.16" evidence="11"/>
<feature type="domain" description="Thiolase C-terminal" evidence="35">
    <location>
        <begin position="232"/>
        <end position="346"/>
    </location>
</feature>
<evidence type="ECO:0000256" key="30">
    <source>
        <dbReference type="ARBA" id="ARBA00049268"/>
    </source>
</evidence>
<evidence type="ECO:0000256" key="23">
    <source>
        <dbReference type="ARBA" id="ARBA00045738"/>
    </source>
</evidence>
<protein>
    <recommendedName>
        <fullName evidence="3">Sterol carrier protein 2</fullName>
        <ecNumber evidence="10">2.3.1.155</ecNumber>
        <ecNumber evidence="11">2.3.1.16</ecNumber>
        <ecNumber evidence="2">2.3.1.176</ecNumber>
    </recommendedName>
    <alternativeName>
        <fullName evidence="20">Acetyl-CoA C-myristoyltransferase</fullName>
    </alternativeName>
    <alternativeName>
        <fullName evidence="17">Non-specific lipid-transfer protein</fullName>
    </alternativeName>
    <alternativeName>
        <fullName evidence="21">Propanoyl-CoA C-acyltransferase</fullName>
    </alternativeName>
    <alternativeName>
        <fullName evidence="16">SCP-2/3-oxoacyl-CoA thiolase</fullName>
    </alternativeName>
    <alternativeName>
        <fullName evidence="18">SCP-2/thiolase</fullName>
    </alternativeName>
    <alternativeName>
        <fullName evidence="19">SCP-chi</fullName>
    </alternativeName>
    <alternativeName>
        <fullName evidence="22">Sterol carrier protein X</fullName>
    </alternativeName>
</protein>
<evidence type="ECO:0000256" key="25">
    <source>
        <dbReference type="ARBA" id="ARBA00047485"/>
    </source>
</evidence>
<evidence type="ECO:0000256" key="27">
    <source>
        <dbReference type="ARBA" id="ARBA00048004"/>
    </source>
</evidence>
<dbReference type="GO" id="GO:0008289">
    <property type="term" value="F:lipid binding"/>
    <property type="evidence" value="ECO:0007669"/>
    <property type="project" value="UniProtKB-KW"/>
</dbReference>
<dbReference type="GO" id="GO:0050633">
    <property type="term" value="F:acetyl-CoA C-myristoyltransferase activity"/>
    <property type="evidence" value="ECO:0007669"/>
    <property type="project" value="UniProtKB-EC"/>
</dbReference>
<dbReference type="GO" id="GO:0006869">
    <property type="term" value="P:lipid transport"/>
    <property type="evidence" value="ECO:0007669"/>
    <property type="project" value="UniProtKB-KW"/>
</dbReference>
<dbReference type="EC" id="2.3.1.155" evidence="10"/>
<evidence type="ECO:0000256" key="13">
    <source>
        <dbReference type="ARBA" id="ARBA00024509"/>
    </source>
</evidence>
<dbReference type="AlphaFoldDB" id="A0A9J2PRR8"/>
<evidence type="ECO:0000256" key="3">
    <source>
        <dbReference type="ARBA" id="ARBA00014545"/>
    </source>
</evidence>
<dbReference type="SUPFAM" id="SSF55718">
    <property type="entry name" value="SCP-like"/>
    <property type="match status" value="1"/>
</dbReference>
<dbReference type="WBParaSite" id="ALUE_0001222101-mRNA-1">
    <property type="protein sequence ID" value="ALUE_0001222101-mRNA-1"/>
    <property type="gene ID" value="ALUE_0001222101"/>
</dbReference>